<feature type="region of interest" description="Disordered" evidence="1">
    <location>
        <begin position="1"/>
        <end position="59"/>
    </location>
</feature>
<keyword evidence="3" id="KW-1185">Reference proteome</keyword>
<reference evidence="2 3" key="1">
    <citation type="journal article" date="2019" name="Commun. Biol.">
        <title>The bagworm genome reveals a unique fibroin gene that provides high tensile strength.</title>
        <authorList>
            <person name="Kono N."/>
            <person name="Nakamura H."/>
            <person name="Ohtoshi R."/>
            <person name="Tomita M."/>
            <person name="Numata K."/>
            <person name="Arakawa K."/>
        </authorList>
    </citation>
    <scope>NUCLEOTIDE SEQUENCE [LARGE SCALE GENOMIC DNA]</scope>
</reference>
<dbReference type="Proteomes" id="UP000299102">
    <property type="component" value="Unassembled WGS sequence"/>
</dbReference>
<proteinExistence type="predicted"/>
<gene>
    <name evidence="2" type="ORF">EVAR_24229_1</name>
</gene>
<evidence type="ECO:0000313" key="2">
    <source>
        <dbReference type="EMBL" id="GBP46035.1"/>
    </source>
</evidence>
<comment type="caution">
    <text evidence="2">The sequence shown here is derived from an EMBL/GenBank/DDBJ whole genome shotgun (WGS) entry which is preliminary data.</text>
</comment>
<feature type="region of interest" description="Disordered" evidence="1">
    <location>
        <begin position="230"/>
        <end position="250"/>
    </location>
</feature>
<dbReference type="AlphaFoldDB" id="A0A4C1W7B6"/>
<accession>A0A4C1W7B6</accession>
<protein>
    <submittedName>
        <fullName evidence="2">Uncharacterized protein</fullName>
    </submittedName>
</protein>
<organism evidence="2 3">
    <name type="scientific">Eumeta variegata</name>
    <name type="common">Bagworm moth</name>
    <name type="synonym">Eumeta japonica</name>
    <dbReference type="NCBI Taxonomy" id="151549"/>
    <lineage>
        <taxon>Eukaryota</taxon>
        <taxon>Metazoa</taxon>
        <taxon>Ecdysozoa</taxon>
        <taxon>Arthropoda</taxon>
        <taxon>Hexapoda</taxon>
        <taxon>Insecta</taxon>
        <taxon>Pterygota</taxon>
        <taxon>Neoptera</taxon>
        <taxon>Endopterygota</taxon>
        <taxon>Lepidoptera</taxon>
        <taxon>Glossata</taxon>
        <taxon>Ditrysia</taxon>
        <taxon>Tineoidea</taxon>
        <taxon>Psychidae</taxon>
        <taxon>Oiketicinae</taxon>
        <taxon>Eumeta</taxon>
    </lineage>
</organism>
<feature type="compositionally biased region" description="Low complexity" evidence="1">
    <location>
        <begin position="42"/>
        <end position="55"/>
    </location>
</feature>
<evidence type="ECO:0000313" key="3">
    <source>
        <dbReference type="Proteomes" id="UP000299102"/>
    </source>
</evidence>
<evidence type="ECO:0000256" key="1">
    <source>
        <dbReference type="SAM" id="MobiDB-lite"/>
    </source>
</evidence>
<name>A0A4C1W7B6_EUMVA</name>
<dbReference type="EMBL" id="BGZK01000475">
    <property type="protein sequence ID" value="GBP46035.1"/>
    <property type="molecule type" value="Genomic_DNA"/>
</dbReference>
<sequence length="250" mass="27387">MAAKSNASFSVVSSQELGPECSFSSTSSDASILEDKSKDDFVVPVPKKTKSSSSSCGVEPSTSVVHWDGKLMPDITGKKKAERIQCSTAKPAAAPAHPLERVPSGAPVFIRHIGRRTTVNADPLRAPPGAGASRYIVIYFTQIAPSPRVGARAGLRRHGRRFAEAPPARRSVGSCNGFCLKLYHNGVASRRRSAVDAEALQQRTRKNLRVIYVTVTRYRFHKLSTLNVPHTRKRRPDKQTRSWVGHFTGR</sequence>
<feature type="compositionally biased region" description="Polar residues" evidence="1">
    <location>
        <begin position="1"/>
        <end position="30"/>
    </location>
</feature>